<proteinExistence type="predicted"/>
<keyword evidence="3" id="KW-0201">Cytochrome c-type biogenesis</keyword>
<evidence type="ECO:0000256" key="3">
    <source>
        <dbReference type="ARBA" id="ARBA00022748"/>
    </source>
</evidence>
<evidence type="ECO:0000313" key="8">
    <source>
        <dbReference type="EMBL" id="QDU67184.1"/>
    </source>
</evidence>
<dbReference type="KEGG" id="pbap:Pla133_22620"/>
<dbReference type="EMBL" id="CP036287">
    <property type="protein sequence ID" value="QDU67184.1"/>
    <property type="molecule type" value="Genomic_DNA"/>
</dbReference>
<dbReference type="InterPro" id="IPR023494">
    <property type="entry name" value="Cyt_c_bgen_Ccs1/CcsB/ResB"/>
</dbReference>
<dbReference type="PANTHER" id="PTHR31566:SF0">
    <property type="entry name" value="CYTOCHROME C BIOGENESIS PROTEIN CCS1, CHLOROPLASTIC"/>
    <property type="match status" value="1"/>
</dbReference>
<keyword evidence="4 6" id="KW-1133">Transmembrane helix</keyword>
<evidence type="ECO:0000259" key="7">
    <source>
        <dbReference type="Pfam" id="PF05140"/>
    </source>
</evidence>
<keyword evidence="2 6" id="KW-0812">Transmembrane</keyword>
<evidence type="ECO:0000256" key="1">
    <source>
        <dbReference type="ARBA" id="ARBA00004141"/>
    </source>
</evidence>
<keyword evidence="9" id="KW-1185">Reference proteome</keyword>
<protein>
    <submittedName>
        <fullName evidence="8">ResB-like family protein</fullName>
    </submittedName>
</protein>
<feature type="transmembrane region" description="Helical" evidence="6">
    <location>
        <begin position="93"/>
        <end position="111"/>
    </location>
</feature>
<dbReference type="AlphaFoldDB" id="A0A518BJM9"/>
<reference evidence="8 9" key="1">
    <citation type="submission" date="2019-02" db="EMBL/GenBank/DDBJ databases">
        <title>Deep-cultivation of Planctomycetes and their phenomic and genomic characterization uncovers novel biology.</title>
        <authorList>
            <person name="Wiegand S."/>
            <person name="Jogler M."/>
            <person name="Boedeker C."/>
            <person name="Pinto D."/>
            <person name="Vollmers J."/>
            <person name="Rivas-Marin E."/>
            <person name="Kohn T."/>
            <person name="Peeters S.H."/>
            <person name="Heuer A."/>
            <person name="Rast P."/>
            <person name="Oberbeckmann S."/>
            <person name="Bunk B."/>
            <person name="Jeske O."/>
            <person name="Meyerdierks A."/>
            <person name="Storesund J.E."/>
            <person name="Kallscheuer N."/>
            <person name="Luecker S."/>
            <person name="Lage O.M."/>
            <person name="Pohl T."/>
            <person name="Merkel B.J."/>
            <person name="Hornburger P."/>
            <person name="Mueller R.-W."/>
            <person name="Bruemmer F."/>
            <person name="Labrenz M."/>
            <person name="Spormann A.M."/>
            <person name="Op den Camp H."/>
            <person name="Overmann J."/>
            <person name="Amann R."/>
            <person name="Jetten M.S.M."/>
            <person name="Mascher T."/>
            <person name="Medema M.H."/>
            <person name="Devos D.P."/>
            <person name="Kaster A.-K."/>
            <person name="Ovreas L."/>
            <person name="Rohde M."/>
            <person name="Galperin M.Y."/>
            <person name="Jogler C."/>
        </authorList>
    </citation>
    <scope>NUCLEOTIDE SEQUENCE [LARGE SCALE GENOMIC DNA]</scope>
    <source>
        <strain evidence="8 9">Pla133</strain>
    </source>
</reference>
<dbReference type="GO" id="GO:0016020">
    <property type="term" value="C:membrane"/>
    <property type="evidence" value="ECO:0007669"/>
    <property type="project" value="UniProtKB-SubCell"/>
</dbReference>
<comment type="subcellular location">
    <subcellularLocation>
        <location evidence="1">Membrane</location>
        <topology evidence="1">Multi-pass membrane protein</topology>
    </subcellularLocation>
</comment>
<dbReference type="Proteomes" id="UP000316921">
    <property type="component" value="Chromosome"/>
</dbReference>
<dbReference type="PANTHER" id="PTHR31566">
    <property type="entry name" value="CYTOCHROME C BIOGENESIS PROTEIN CCS1, CHLOROPLASTIC"/>
    <property type="match status" value="1"/>
</dbReference>
<evidence type="ECO:0000256" key="4">
    <source>
        <dbReference type="ARBA" id="ARBA00022989"/>
    </source>
</evidence>
<dbReference type="RefSeq" id="WP_145065129.1">
    <property type="nucleotide sequence ID" value="NZ_CP036287.1"/>
</dbReference>
<dbReference type="GO" id="GO:0017004">
    <property type="term" value="P:cytochrome complex assembly"/>
    <property type="evidence" value="ECO:0007669"/>
    <property type="project" value="UniProtKB-KW"/>
</dbReference>
<evidence type="ECO:0000256" key="2">
    <source>
        <dbReference type="ARBA" id="ARBA00022692"/>
    </source>
</evidence>
<feature type="domain" description="ResB-like" evidence="7">
    <location>
        <begin position="269"/>
        <end position="333"/>
    </location>
</feature>
<dbReference type="Pfam" id="PF05140">
    <property type="entry name" value="ResB"/>
    <property type="match status" value="1"/>
</dbReference>
<feature type="transmembrane region" description="Helical" evidence="6">
    <location>
        <begin position="7"/>
        <end position="30"/>
    </location>
</feature>
<keyword evidence="5 6" id="KW-0472">Membrane</keyword>
<sequence length="391" mass="43129">MKPIRAVIDVLGSFGLSVAVLSGMLLLTFLGTVEQQNTGLYEVQKNYFESWIAMHPTRWGEMPLPGGVLLMSLLAVNLAIGGLVRIRKSKRTAGIIICHVGIALLMAAGLVKLTNSDDGFLALVEGESSDDFVSFFHWEVAIYDAEADPDAPVQEILIDDTDLRALSGGRSRVFSHPDLGFQLELSNYVPNGRPLPVGPQWRSEYPIVDGYATYTFPKANQAEENVPVVYARALVGGQVTSAGILYGGEASPLILGNGDELMALSLRKQRFQMPFTVHLDDFHMEEHPRTRIASVYRSDITKLQDGVEDKVRIEMNRPLRDSGLVLFQSSYGTRMTDLGPRPYSQFSVVRNPSDHWPLYACIVIGVGLLFAFVQRLTAFLKKQNAARRAAA</sequence>
<gene>
    <name evidence="8" type="ORF">Pla133_22620</name>
</gene>
<evidence type="ECO:0000256" key="5">
    <source>
        <dbReference type="ARBA" id="ARBA00023136"/>
    </source>
</evidence>
<feature type="transmembrane region" description="Helical" evidence="6">
    <location>
        <begin position="64"/>
        <end position="86"/>
    </location>
</feature>
<accession>A0A518BJM9</accession>
<evidence type="ECO:0000313" key="9">
    <source>
        <dbReference type="Proteomes" id="UP000316921"/>
    </source>
</evidence>
<name>A0A518BJM9_9BACT</name>
<evidence type="ECO:0000256" key="6">
    <source>
        <dbReference type="SAM" id="Phobius"/>
    </source>
</evidence>
<feature type="transmembrane region" description="Helical" evidence="6">
    <location>
        <begin position="356"/>
        <end position="373"/>
    </location>
</feature>
<dbReference type="InterPro" id="IPR007816">
    <property type="entry name" value="ResB-like_domain"/>
</dbReference>
<organism evidence="8 9">
    <name type="scientific">Engelhardtia mirabilis</name>
    <dbReference type="NCBI Taxonomy" id="2528011"/>
    <lineage>
        <taxon>Bacteria</taxon>
        <taxon>Pseudomonadati</taxon>
        <taxon>Planctomycetota</taxon>
        <taxon>Planctomycetia</taxon>
        <taxon>Planctomycetia incertae sedis</taxon>
        <taxon>Engelhardtia</taxon>
    </lineage>
</organism>